<evidence type="ECO:0000256" key="9">
    <source>
        <dbReference type="ARBA" id="ARBA00023163"/>
    </source>
</evidence>
<evidence type="ECO:0000256" key="11">
    <source>
        <dbReference type="PIRSR" id="PIRSR602481-1"/>
    </source>
</evidence>
<evidence type="ECO:0000256" key="10">
    <source>
        <dbReference type="ARBA" id="ARBA00023211"/>
    </source>
</evidence>
<keyword evidence="7" id="KW-0805">Transcription regulation</keyword>
<dbReference type="Gene3D" id="1.10.10.10">
    <property type="entry name" value="Winged helix-like DNA-binding domain superfamily/Winged helix DNA-binding domain"/>
    <property type="match status" value="1"/>
</dbReference>
<dbReference type="EMBL" id="CP037940">
    <property type="protein sequence ID" value="QBO36675.1"/>
    <property type="molecule type" value="Genomic_DNA"/>
</dbReference>
<evidence type="ECO:0000256" key="3">
    <source>
        <dbReference type="ARBA" id="ARBA00022490"/>
    </source>
</evidence>
<dbReference type="GO" id="GO:0005737">
    <property type="term" value="C:cytoplasm"/>
    <property type="evidence" value="ECO:0007669"/>
    <property type="project" value="UniProtKB-SubCell"/>
</dbReference>
<protein>
    <submittedName>
        <fullName evidence="12">Transcriptional repressor</fullName>
    </submittedName>
</protein>
<gene>
    <name evidence="12" type="ORF">EQG49_09485</name>
</gene>
<comment type="subcellular location">
    <subcellularLocation>
        <location evidence="1">Cytoplasm</location>
    </subcellularLocation>
</comment>
<dbReference type="CDD" id="cd07153">
    <property type="entry name" value="Fur_like"/>
    <property type="match status" value="1"/>
</dbReference>
<dbReference type="Pfam" id="PF01475">
    <property type="entry name" value="FUR"/>
    <property type="match status" value="1"/>
</dbReference>
<name>A0A4V1AIU0_9LACO</name>
<feature type="binding site" evidence="11">
    <location>
        <position position="139"/>
    </location>
    <ligand>
        <name>Zn(2+)</name>
        <dbReference type="ChEBI" id="CHEBI:29105"/>
    </ligand>
</feature>
<evidence type="ECO:0000256" key="1">
    <source>
        <dbReference type="ARBA" id="ARBA00004496"/>
    </source>
</evidence>
<sequence>MTTQNNEILNEALDFLRQEGLRITQQRTVILKYLIEKRNHPTAEMIFTDIKSECDGMSLATVYNTLELFVKNKLVIEIAAPDEKQHFDYFAHPHYHVICTNCGKIEDVFDYSFTAIETDAAKKTGYQISHSLMEVYGLCPDCQKLLNQAAPLH</sequence>
<feature type="binding site" evidence="11">
    <location>
        <position position="99"/>
    </location>
    <ligand>
        <name>Zn(2+)</name>
        <dbReference type="ChEBI" id="CHEBI:29105"/>
    </ligand>
</feature>
<dbReference type="SUPFAM" id="SSF46785">
    <property type="entry name" value="Winged helix' DNA-binding domain"/>
    <property type="match status" value="1"/>
</dbReference>
<dbReference type="InterPro" id="IPR002481">
    <property type="entry name" value="FUR"/>
</dbReference>
<keyword evidence="10" id="KW-0464">Manganese</keyword>
<evidence type="ECO:0000256" key="8">
    <source>
        <dbReference type="ARBA" id="ARBA00023125"/>
    </source>
</evidence>
<organism evidence="12 13">
    <name type="scientific">Periweissella cryptocerci</name>
    <dbReference type="NCBI Taxonomy" id="2506420"/>
    <lineage>
        <taxon>Bacteria</taxon>
        <taxon>Bacillati</taxon>
        <taxon>Bacillota</taxon>
        <taxon>Bacilli</taxon>
        <taxon>Lactobacillales</taxon>
        <taxon>Lactobacillaceae</taxon>
        <taxon>Periweissella</taxon>
    </lineage>
</organism>
<dbReference type="GO" id="GO:0045892">
    <property type="term" value="P:negative regulation of DNA-templated transcription"/>
    <property type="evidence" value="ECO:0007669"/>
    <property type="project" value="TreeGrafter"/>
</dbReference>
<dbReference type="Gene3D" id="3.30.1490.190">
    <property type="match status" value="1"/>
</dbReference>
<dbReference type="InterPro" id="IPR043135">
    <property type="entry name" value="Fur_C"/>
</dbReference>
<evidence type="ECO:0000256" key="2">
    <source>
        <dbReference type="ARBA" id="ARBA00007957"/>
    </source>
</evidence>
<keyword evidence="13" id="KW-1185">Reference proteome</keyword>
<evidence type="ECO:0000256" key="6">
    <source>
        <dbReference type="ARBA" id="ARBA00022833"/>
    </source>
</evidence>
<evidence type="ECO:0000313" key="13">
    <source>
        <dbReference type="Proteomes" id="UP000292886"/>
    </source>
</evidence>
<evidence type="ECO:0000256" key="4">
    <source>
        <dbReference type="ARBA" id="ARBA00022491"/>
    </source>
</evidence>
<dbReference type="PANTHER" id="PTHR33202:SF8">
    <property type="entry name" value="PEROXIDE-RESPONSIVE REPRESSOR PERR"/>
    <property type="match status" value="1"/>
</dbReference>
<dbReference type="FunFam" id="3.30.1490.190:FF:000003">
    <property type="entry name" value="Fur family transcriptional regulator"/>
    <property type="match status" value="1"/>
</dbReference>
<keyword evidence="8" id="KW-0238">DNA-binding</keyword>
<proteinExistence type="inferred from homology"/>
<dbReference type="PANTHER" id="PTHR33202">
    <property type="entry name" value="ZINC UPTAKE REGULATION PROTEIN"/>
    <property type="match status" value="1"/>
</dbReference>
<reference evidence="13" key="1">
    <citation type="submission" date="2019-03" db="EMBL/GenBank/DDBJ databases">
        <title>Weissella sp. 26KH-42 Genome sequencing.</title>
        <authorList>
            <person name="Heo J."/>
            <person name="Kim S.-J."/>
            <person name="Kim J.-S."/>
            <person name="Hong S.-B."/>
            <person name="Kwon S.-W."/>
        </authorList>
    </citation>
    <scope>NUCLEOTIDE SEQUENCE [LARGE SCALE GENOMIC DNA]</scope>
    <source>
        <strain evidence="13">26KH-42</strain>
    </source>
</reference>
<dbReference type="RefSeq" id="WP_133363752.1">
    <property type="nucleotide sequence ID" value="NZ_CP037940.1"/>
</dbReference>
<accession>A0A4V1AIU0</accession>
<comment type="similarity">
    <text evidence="2">Belongs to the Fur family.</text>
</comment>
<evidence type="ECO:0000256" key="7">
    <source>
        <dbReference type="ARBA" id="ARBA00023015"/>
    </source>
</evidence>
<feature type="binding site" evidence="11">
    <location>
        <position position="102"/>
    </location>
    <ligand>
        <name>Zn(2+)</name>
        <dbReference type="ChEBI" id="CHEBI:29105"/>
    </ligand>
</feature>
<keyword evidence="3" id="KW-0963">Cytoplasm</keyword>
<dbReference type="OrthoDB" id="8659436at2"/>
<dbReference type="KEGG" id="wei:EQG49_09485"/>
<dbReference type="GO" id="GO:0008270">
    <property type="term" value="F:zinc ion binding"/>
    <property type="evidence" value="ECO:0007669"/>
    <property type="project" value="TreeGrafter"/>
</dbReference>
<dbReference type="AlphaFoldDB" id="A0A4V1AIU0"/>
<dbReference type="GO" id="GO:0003700">
    <property type="term" value="F:DNA-binding transcription factor activity"/>
    <property type="evidence" value="ECO:0007669"/>
    <property type="project" value="InterPro"/>
</dbReference>
<dbReference type="GO" id="GO:0000976">
    <property type="term" value="F:transcription cis-regulatory region binding"/>
    <property type="evidence" value="ECO:0007669"/>
    <property type="project" value="TreeGrafter"/>
</dbReference>
<feature type="binding site" evidence="11">
    <location>
        <position position="142"/>
    </location>
    <ligand>
        <name>Zn(2+)</name>
        <dbReference type="ChEBI" id="CHEBI:29105"/>
    </ligand>
</feature>
<dbReference type="InterPro" id="IPR036390">
    <property type="entry name" value="WH_DNA-bd_sf"/>
</dbReference>
<dbReference type="GO" id="GO:1900376">
    <property type="term" value="P:regulation of secondary metabolite biosynthetic process"/>
    <property type="evidence" value="ECO:0007669"/>
    <property type="project" value="TreeGrafter"/>
</dbReference>
<dbReference type="Proteomes" id="UP000292886">
    <property type="component" value="Chromosome"/>
</dbReference>
<keyword evidence="5 11" id="KW-0479">Metal-binding</keyword>
<keyword evidence="4" id="KW-0678">Repressor</keyword>
<keyword evidence="9" id="KW-0804">Transcription</keyword>
<keyword evidence="6 11" id="KW-0862">Zinc</keyword>
<comment type="cofactor">
    <cofactor evidence="11">
        <name>Zn(2+)</name>
        <dbReference type="ChEBI" id="CHEBI:29105"/>
    </cofactor>
    <text evidence="11">Binds 1 zinc ion per subunit.</text>
</comment>
<dbReference type="InterPro" id="IPR036388">
    <property type="entry name" value="WH-like_DNA-bd_sf"/>
</dbReference>
<evidence type="ECO:0000313" key="12">
    <source>
        <dbReference type="EMBL" id="QBO36675.1"/>
    </source>
</evidence>
<evidence type="ECO:0000256" key="5">
    <source>
        <dbReference type="ARBA" id="ARBA00022723"/>
    </source>
</evidence>